<accession>A0A0F8W6N0</accession>
<comment type="caution">
    <text evidence="1">The sequence shown here is derived from an EMBL/GenBank/DDBJ whole genome shotgun (WGS) entry which is preliminary data.</text>
</comment>
<dbReference type="AlphaFoldDB" id="A0A0F8W6N0"/>
<protein>
    <submittedName>
        <fullName evidence="1">Uncharacterized protein</fullName>
    </submittedName>
</protein>
<proteinExistence type="predicted"/>
<reference evidence="1" key="1">
    <citation type="journal article" date="2015" name="Nature">
        <title>Complex archaea that bridge the gap between prokaryotes and eukaryotes.</title>
        <authorList>
            <person name="Spang A."/>
            <person name="Saw J.H."/>
            <person name="Jorgensen S.L."/>
            <person name="Zaremba-Niedzwiedzka K."/>
            <person name="Martijn J."/>
            <person name="Lind A.E."/>
            <person name="van Eijk R."/>
            <person name="Schleper C."/>
            <person name="Guy L."/>
            <person name="Ettema T.J."/>
        </authorList>
    </citation>
    <scope>NUCLEOTIDE SEQUENCE</scope>
</reference>
<dbReference type="EMBL" id="LAZR01067064">
    <property type="protein sequence ID" value="KKK52347.1"/>
    <property type="molecule type" value="Genomic_DNA"/>
</dbReference>
<sequence length="30" mass="3480">EQKITSTKDVSIDKVDIKAYDVLIEERMVI</sequence>
<evidence type="ECO:0000313" key="1">
    <source>
        <dbReference type="EMBL" id="KKK52347.1"/>
    </source>
</evidence>
<organism evidence="1">
    <name type="scientific">marine sediment metagenome</name>
    <dbReference type="NCBI Taxonomy" id="412755"/>
    <lineage>
        <taxon>unclassified sequences</taxon>
        <taxon>metagenomes</taxon>
        <taxon>ecological metagenomes</taxon>
    </lineage>
</organism>
<gene>
    <name evidence="1" type="ORF">LCGC14_3105820</name>
</gene>
<feature type="non-terminal residue" evidence="1">
    <location>
        <position position="1"/>
    </location>
</feature>
<name>A0A0F8W6N0_9ZZZZ</name>